<reference evidence="6" key="1">
    <citation type="submission" date="2021-01" db="EMBL/GenBank/DDBJ databases">
        <authorList>
            <person name="Corre E."/>
            <person name="Pelletier E."/>
            <person name="Niang G."/>
            <person name="Scheremetjew M."/>
            <person name="Finn R."/>
            <person name="Kale V."/>
            <person name="Holt S."/>
            <person name="Cochrane G."/>
            <person name="Meng A."/>
            <person name="Brown T."/>
            <person name="Cohen L."/>
        </authorList>
    </citation>
    <scope>NUCLEOTIDE SEQUENCE</scope>
    <source>
        <strain evidence="6">308</strain>
    </source>
</reference>
<protein>
    <recommendedName>
        <fullName evidence="7">Thioesterase domain-containing protein</fullName>
    </recommendedName>
</protein>
<dbReference type="GO" id="GO:0016787">
    <property type="term" value="F:hydrolase activity"/>
    <property type="evidence" value="ECO:0007669"/>
    <property type="project" value="UniProtKB-KW"/>
</dbReference>
<dbReference type="PANTHER" id="PTHR12418:SF19">
    <property type="entry name" value="ACYL-COENZYME A THIOESTERASE THEM4"/>
    <property type="match status" value="1"/>
</dbReference>
<accession>A0A7S1C0T2</accession>
<evidence type="ECO:0000313" key="6">
    <source>
        <dbReference type="EMBL" id="CAD8901991.1"/>
    </source>
</evidence>
<feature type="region of interest" description="Disordered" evidence="5">
    <location>
        <begin position="100"/>
        <end position="134"/>
    </location>
</feature>
<evidence type="ECO:0008006" key="7">
    <source>
        <dbReference type="Google" id="ProtNLM"/>
    </source>
</evidence>
<dbReference type="SUPFAM" id="SSF54637">
    <property type="entry name" value="Thioesterase/thiol ester dehydrase-isomerase"/>
    <property type="match status" value="1"/>
</dbReference>
<keyword evidence="3" id="KW-0276">Fatty acid metabolism</keyword>
<dbReference type="PANTHER" id="PTHR12418">
    <property type="entry name" value="ACYL-COENZYME A THIOESTERASE THEM4"/>
    <property type="match status" value="1"/>
</dbReference>
<dbReference type="AlphaFoldDB" id="A0A7S1C0T2"/>
<evidence type="ECO:0000256" key="5">
    <source>
        <dbReference type="SAM" id="MobiDB-lite"/>
    </source>
</evidence>
<dbReference type="InterPro" id="IPR052365">
    <property type="entry name" value="THEM4/THEM5_acyl-CoA_thioest"/>
</dbReference>
<dbReference type="Gene3D" id="3.10.129.10">
    <property type="entry name" value="Hotdog Thioesterase"/>
    <property type="match status" value="1"/>
</dbReference>
<keyword evidence="4" id="KW-0443">Lipid metabolism</keyword>
<evidence type="ECO:0000256" key="4">
    <source>
        <dbReference type="ARBA" id="ARBA00023098"/>
    </source>
</evidence>
<dbReference type="GO" id="GO:0006631">
    <property type="term" value="P:fatty acid metabolic process"/>
    <property type="evidence" value="ECO:0007669"/>
    <property type="project" value="UniProtKB-KW"/>
</dbReference>
<proteinExistence type="predicted"/>
<evidence type="ECO:0000256" key="3">
    <source>
        <dbReference type="ARBA" id="ARBA00022832"/>
    </source>
</evidence>
<feature type="compositionally biased region" description="Polar residues" evidence="5">
    <location>
        <begin position="108"/>
        <end position="134"/>
    </location>
</feature>
<keyword evidence="2" id="KW-0378">Hydrolase</keyword>
<keyword evidence="1" id="KW-0963">Cytoplasm</keyword>
<gene>
    <name evidence="6" type="ORF">CHYS00102_LOCUS29210</name>
</gene>
<dbReference type="EMBL" id="HBFR01039951">
    <property type="protein sequence ID" value="CAD8901991.1"/>
    <property type="molecule type" value="Transcribed_RNA"/>
</dbReference>
<evidence type="ECO:0000256" key="1">
    <source>
        <dbReference type="ARBA" id="ARBA00022490"/>
    </source>
</evidence>
<organism evidence="6">
    <name type="scientific">Corethron hystrix</name>
    <dbReference type="NCBI Taxonomy" id="216773"/>
    <lineage>
        <taxon>Eukaryota</taxon>
        <taxon>Sar</taxon>
        <taxon>Stramenopiles</taxon>
        <taxon>Ochrophyta</taxon>
        <taxon>Bacillariophyta</taxon>
        <taxon>Coscinodiscophyceae</taxon>
        <taxon>Corethrophycidae</taxon>
        <taxon>Corethrales</taxon>
        <taxon>Corethraceae</taxon>
        <taxon>Corethron</taxon>
    </lineage>
</organism>
<name>A0A7S1C0T2_9STRA</name>
<dbReference type="InterPro" id="IPR029069">
    <property type="entry name" value="HotDog_dom_sf"/>
</dbReference>
<evidence type="ECO:0000256" key="2">
    <source>
        <dbReference type="ARBA" id="ARBA00022801"/>
    </source>
</evidence>
<sequence length="134" mass="14356">MTPIPGGSICAVFDDILGWVGFISSGTLRPWSGFTAQVNVSLKKPVSVCSVLKLEGGVSEREGKRKIRVWARLFDPQGGIVHAEATGLFILKRDEQGEQQHAIDDSKNLNTDGSNSVSECTQTSALNNSSPSHS</sequence>